<comment type="subcellular location">
    <subcellularLocation>
        <location evidence="1">Membrane</location>
        <topology evidence="1">Single-pass type II membrane protein</topology>
    </subcellularLocation>
</comment>
<dbReference type="GO" id="GO:0071555">
    <property type="term" value="P:cell wall organization"/>
    <property type="evidence" value="ECO:0007669"/>
    <property type="project" value="UniProtKB-KW"/>
</dbReference>
<evidence type="ECO:0000256" key="3">
    <source>
        <dbReference type="ARBA" id="ARBA00022676"/>
    </source>
</evidence>
<keyword evidence="3" id="KW-0808">Transferase</keyword>
<evidence type="ECO:0000256" key="5">
    <source>
        <dbReference type="ARBA" id="ARBA00023316"/>
    </source>
</evidence>
<evidence type="ECO:0000313" key="9">
    <source>
        <dbReference type="Proteomes" id="UP000002866"/>
    </source>
</evidence>
<evidence type="ECO:0000313" key="8">
    <source>
        <dbReference type="EMBL" id="CCH59311.1"/>
    </source>
</evidence>
<dbReference type="OrthoDB" id="3631276at2759"/>
<dbReference type="OMA" id="TECEWEY"/>
<keyword evidence="9" id="KW-1185">Reference proteome</keyword>
<dbReference type="Proteomes" id="UP000002866">
    <property type="component" value="Chromosome 2"/>
</dbReference>
<gene>
    <name evidence="8" type="primary">TBLA0B04760</name>
    <name evidence="8" type="ORF">TBLA_0B04760</name>
</gene>
<name>I2GYV9_HENB6</name>
<feature type="compositionally biased region" description="Acidic residues" evidence="6">
    <location>
        <begin position="1"/>
        <end position="10"/>
    </location>
</feature>
<dbReference type="GO" id="GO:0000030">
    <property type="term" value="F:mannosyltransferase activity"/>
    <property type="evidence" value="ECO:0007669"/>
    <property type="project" value="InterPro"/>
</dbReference>
<dbReference type="Pfam" id="PF12141">
    <property type="entry name" value="BMT"/>
    <property type="match status" value="2"/>
</dbReference>
<dbReference type="AlphaFoldDB" id="I2GYV9"/>
<keyword evidence="3" id="KW-0328">Glycosyltransferase</keyword>
<dbReference type="RefSeq" id="XP_004178830.1">
    <property type="nucleotide sequence ID" value="XM_004178782.1"/>
</dbReference>
<dbReference type="STRING" id="1071380.I2GYV9"/>
<organism evidence="8 9">
    <name type="scientific">Henningerozyma blattae (strain ATCC 34711 / CBS 6284 / DSM 70876 / NBRC 10599 / NRRL Y-10934 / UCD 77-7)</name>
    <name type="common">Yeast</name>
    <name type="synonym">Tetrapisispora blattae</name>
    <dbReference type="NCBI Taxonomy" id="1071380"/>
    <lineage>
        <taxon>Eukaryota</taxon>
        <taxon>Fungi</taxon>
        <taxon>Dikarya</taxon>
        <taxon>Ascomycota</taxon>
        <taxon>Saccharomycotina</taxon>
        <taxon>Saccharomycetes</taxon>
        <taxon>Saccharomycetales</taxon>
        <taxon>Saccharomycetaceae</taxon>
        <taxon>Henningerozyma</taxon>
    </lineage>
</organism>
<evidence type="ECO:0000256" key="4">
    <source>
        <dbReference type="ARBA" id="ARBA00022968"/>
    </source>
</evidence>
<evidence type="ECO:0000256" key="7">
    <source>
        <dbReference type="SAM" id="Phobius"/>
    </source>
</evidence>
<reference evidence="8 9" key="1">
    <citation type="journal article" date="2011" name="Proc. Natl. Acad. Sci. U.S.A.">
        <title>Evolutionary erosion of yeast sex chromosomes by mating-type switching accidents.</title>
        <authorList>
            <person name="Gordon J.L."/>
            <person name="Armisen D."/>
            <person name="Proux-Wera E."/>
            <person name="Oheigeartaigh S.S."/>
            <person name="Byrne K.P."/>
            <person name="Wolfe K.H."/>
        </authorList>
    </citation>
    <scope>NUCLEOTIDE SEQUENCE [LARGE SCALE GENOMIC DNA]</scope>
    <source>
        <strain evidence="9">ATCC 34711 / CBS 6284 / DSM 70876 / NBRC 10599 / NRRL Y-10934 / UCD 77-7</strain>
    </source>
</reference>
<feature type="region of interest" description="Disordered" evidence="6">
    <location>
        <begin position="761"/>
        <end position="821"/>
    </location>
</feature>
<dbReference type="HOGENOM" id="CLU_013841_0_0_1"/>
<keyword evidence="7" id="KW-1133">Transmembrane helix</keyword>
<accession>I2GYV9</accession>
<evidence type="ECO:0000256" key="2">
    <source>
        <dbReference type="ARBA" id="ARBA00009486"/>
    </source>
</evidence>
<dbReference type="eggNOG" id="ENOG502QTZG">
    <property type="taxonomic scope" value="Eukaryota"/>
</dbReference>
<dbReference type="GeneID" id="14494176"/>
<dbReference type="InParanoid" id="I2GYV9"/>
<protein>
    <submittedName>
        <fullName evidence="8">Uncharacterized protein</fullName>
    </submittedName>
</protein>
<keyword evidence="4" id="KW-0735">Signal-anchor</keyword>
<comment type="similarity">
    <text evidence="2">Belongs to the BMT family.</text>
</comment>
<feature type="transmembrane region" description="Helical" evidence="7">
    <location>
        <begin position="121"/>
        <end position="137"/>
    </location>
</feature>
<dbReference type="GO" id="GO:0016020">
    <property type="term" value="C:membrane"/>
    <property type="evidence" value="ECO:0007669"/>
    <property type="project" value="UniProtKB-SubCell"/>
</dbReference>
<dbReference type="InterPro" id="IPR021988">
    <property type="entry name" value="BMT1"/>
</dbReference>
<feature type="region of interest" description="Disordered" evidence="6">
    <location>
        <begin position="1"/>
        <end position="30"/>
    </location>
</feature>
<proteinExistence type="inferred from homology"/>
<evidence type="ECO:0000256" key="6">
    <source>
        <dbReference type="SAM" id="MobiDB-lite"/>
    </source>
</evidence>
<dbReference type="KEGG" id="tbl:TBLA_0B04760"/>
<evidence type="ECO:0000256" key="1">
    <source>
        <dbReference type="ARBA" id="ARBA00004606"/>
    </source>
</evidence>
<keyword evidence="5" id="KW-0961">Cell wall biogenesis/degradation</keyword>
<keyword evidence="7" id="KW-0812">Transmembrane</keyword>
<sequence length="821" mass="96851">MVSSDQEDENAFLMEDLTSGPNSNESKAPKVEGVVVQGKEIDNDTNFHEQDNFINYDEDEYEDEEIDDYLDFTPVHHHQRTRNHQNYIRRIFGRTFHLFRRWNILRLSSFTIRRLFSKRNLIVLLLCSTLVTIIFPFRGENSIVSTSYYNYVSPFFQLDEVAFKKDMKEINVISYLNHKSLNKFPTNSRMILDEYEDFDITGFVSNLDINNLIAKKKEKLDSQGYLTDNKKQDSKNKLMSVKEFELMLTNDYNSLATCEDLEYKSRIYYSKKQKFINDDLINLRRELLRKDDELSKLIKDEEDITKTSEEEVIKKKWFKFGSSSVWMESEQCFITVTRVLYSKNGKREEPEVSFIRAQAFDRDWNEIKNKRIPLLDLRLPDDITADLKKINQEYGLTDSCENIIDDPVTYDKCLVEHTKNYLKDSKRRDQLLERYFVTYPTIYSVPHKLGGLFKGPEDPKIILKRTSRYEEPIVIFNMHDDDENKRRMFSLSPHRSFEKIVKFNIQGRKQQTLEKNWTPFFTKDDLVFSTLSRGFIHFIYSFSPFEVVKCSLNDGYCELVFEKKTLELTDQNKFDGQRGGTQFIPLPSIIPKVTGKQIWVGIPKLHIKKCGCSERFYRPMLSLLVESNGIYHQELIVPSLDFNLDILNWGNDGTDCDKFNVMSPNSIAFWDVIGQDPKTKQFDDYMILTFSEADSNSKIITIKGLLNYILGMYSVKDIDEDFIPSRNSDQILGKTLNCLVNYAKDKCKSYGNLHNNEAYEMKKKKEEEEKRKKEEEAKKKEEEDKRKKEEEDKKKKEQDDENKIEPDDKNKEKQEETKEEA</sequence>
<dbReference type="EMBL" id="HE806317">
    <property type="protein sequence ID" value="CCH59311.1"/>
    <property type="molecule type" value="Genomic_DNA"/>
</dbReference>
<keyword evidence="7" id="KW-0472">Membrane</keyword>